<dbReference type="OrthoDB" id="421040at2759"/>
<reference evidence="2 3" key="1">
    <citation type="journal article" date="2019" name="Sci. Rep.">
        <title>Orb-weaving spider Araneus ventricosus genome elucidates the spidroin gene catalogue.</title>
        <authorList>
            <person name="Kono N."/>
            <person name="Nakamura H."/>
            <person name="Ohtoshi R."/>
            <person name="Moran D.A.P."/>
            <person name="Shinohara A."/>
            <person name="Yoshida Y."/>
            <person name="Fujiwara M."/>
            <person name="Mori M."/>
            <person name="Tomita M."/>
            <person name="Arakawa K."/>
        </authorList>
    </citation>
    <scope>NUCLEOTIDE SEQUENCE [LARGE SCALE GENOMIC DNA]</scope>
</reference>
<sequence length="240" mass="26749">CLTPTTSLDKVSFNDQLLTSASKHTHHPEMMRQLSLEVINNIPSRALVLYTDVSKSDSGRTGSGVCAKAEDGLPFRCRFRNPDNCSVLRSELLAVREALDFALRFETTDTYILTDSKRLRSGHIKSLKFVDKEKTYSSCPCSCPASPAHVIDCIGQTAVGWQIKSLKFVDKERLIPLALVPNLLPLACSLLVLARLRSGIQKLEIRRQRKDLFLLPLFLSCFSCHAFNCISDFVVAMSKA</sequence>
<keyword evidence="1" id="KW-0472">Membrane</keyword>
<dbReference type="Proteomes" id="UP000499080">
    <property type="component" value="Unassembled WGS sequence"/>
</dbReference>
<evidence type="ECO:0000313" key="3">
    <source>
        <dbReference type="Proteomes" id="UP000499080"/>
    </source>
</evidence>
<dbReference type="SUPFAM" id="SSF53098">
    <property type="entry name" value="Ribonuclease H-like"/>
    <property type="match status" value="1"/>
</dbReference>
<dbReference type="EMBL" id="BGPR01005413">
    <property type="protein sequence ID" value="GBN09969.1"/>
    <property type="molecule type" value="Genomic_DNA"/>
</dbReference>
<evidence type="ECO:0000313" key="2">
    <source>
        <dbReference type="EMBL" id="GBN09969.1"/>
    </source>
</evidence>
<protein>
    <recommendedName>
        <fullName evidence="4">RNase H type-1 domain-containing protein</fullName>
    </recommendedName>
</protein>
<name>A0A4Y2L6B7_ARAVE</name>
<dbReference type="AlphaFoldDB" id="A0A4Y2L6B7"/>
<feature type="transmembrane region" description="Helical" evidence="1">
    <location>
        <begin position="174"/>
        <end position="193"/>
    </location>
</feature>
<dbReference type="GO" id="GO:0003676">
    <property type="term" value="F:nucleic acid binding"/>
    <property type="evidence" value="ECO:0007669"/>
    <property type="project" value="InterPro"/>
</dbReference>
<comment type="caution">
    <text evidence="2">The sequence shown here is derived from an EMBL/GenBank/DDBJ whole genome shotgun (WGS) entry which is preliminary data.</text>
</comment>
<keyword evidence="3" id="KW-1185">Reference proteome</keyword>
<dbReference type="Gene3D" id="3.30.420.10">
    <property type="entry name" value="Ribonuclease H-like superfamily/Ribonuclease H"/>
    <property type="match status" value="1"/>
</dbReference>
<feature type="non-terminal residue" evidence="2">
    <location>
        <position position="1"/>
    </location>
</feature>
<evidence type="ECO:0000256" key="1">
    <source>
        <dbReference type="SAM" id="Phobius"/>
    </source>
</evidence>
<accession>A0A4Y2L6B7</accession>
<keyword evidence="1" id="KW-1133">Transmembrane helix</keyword>
<feature type="transmembrane region" description="Helical" evidence="1">
    <location>
        <begin position="213"/>
        <end position="237"/>
    </location>
</feature>
<dbReference type="InterPro" id="IPR012337">
    <property type="entry name" value="RNaseH-like_sf"/>
</dbReference>
<organism evidence="2 3">
    <name type="scientific">Araneus ventricosus</name>
    <name type="common">Orbweaver spider</name>
    <name type="synonym">Epeira ventricosa</name>
    <dbReference type="NCBI Taxonomy" id="182803"/>
    <lineage>
        <taxon>Eukaryota</taxon>
        <taxon>Metazoa</taxon>
        <taxon>Ecdysozoa</taxon>
        <taxon>Arthropoda</taxon>
        <taxon>Chelicerata</taxon>
        <taxon>Arachnida</taxon>
        <taxon>Araneae</taxon>
        <taxon>Araneomorphae</taxon>
        <taxon>Entelegynae</taxon>
        <taxon>Araneoidea</taxon>
        <taxon>Araneidae</taxon>
        <taxon>Araneus</taxon>
    </lineage>
</organism>
<proteinExistence type="predicted"/>
<evidence type="ECO:0008006" key="4">
    <source>
        <dbReference type="Google" id="ProtNLM"/>
    </source>
</evidence>
<dbReference type="InterPro" id="IPR036397">
    <property type="entry name" value="RNaseH_sf"/>
</dbReference>
<gene>
    <name evidence="2" type="ORF">AVEN_159691_1</name>
</gene>
<keyword evidence="1" id="KW-0812">Transmembrane</keyword>